<dbReference type="SUPFAM" id="SSF81333">
    <property type="entry name" value="F1F0 ATP synthase subunit C"/>
    <property type="match status" value="1"/>
</dbReference>
<evidence type="ECO:0000256" key="6">
    <source>
        <dbReference type="ARBA" id="ARBA00023065"/>
    </source>
</evidence>
<keyword evidence="3" id="KW-0813">Transport</keyword>
<keyword evidence="4 8" id="KW-0812">Transmembrane</keyword>
<accession>A0A7V6A5F2</accession>
<evidence type="ECO:0000256" key="8">
    <source>
        <dbReference type="SAM" id="Phobius"/>
    </source>
</evidence>
<evidence type="ECO:0000256" key="2">
    <source>
        <dbReference type="ARBA" id="ARBA00007296"/>
    </source>
</evidence>
<protein>
    <submittedName>
        <fullName evidence="10">F0F1 ATP synthase subunit C</fullName>
    </submittedName>
</protein>
<name>A0A7V6A5F2_9BACT</name>
<dbReference type="CDD" id="cd18120">
    <property type="entry name" value="ATP-synt_Vo_Ao_c"/>
    <property type="match status" value="1"/>
</dbReference>
<dbReference type="AlphaFoldDB" id="A0A7V6A5F2"/>
<organism evidence="10">
    <name type="scientific">Desulfobacca acetoxidans</name>
    <dbReference type="NCBI Taxonomy" id="60893"/>
    <lineage>
        <taxon>Bacteria</taxon>
        <taxon>Pseudomonadati</taxon>
        <taxon>Thermodesulfobacteriota</taxon>
        <taxon>Desulfobaccia</taxon>
        <taxon>Desulfobaccales</taxon>
        <taxon>Desulfobaccaceae</taxon>
        <taxon>Desulfobacca</taxon>
    </lineage>
</organism>
<dbReference type="EMBL" id="DTGR01000203">
    <property type="protein sequence ID" value="HHS30622.1"/>
    <property type="molecule type" value="Genomic_DNA"/>
</dbReference>
<evidence type="ECO:0000256" key="5">
    <source>
        <dbReference type="ARBA" id="ARBA00022989"/>
    </source>
</evidence>
<dbReference type="GO" id="GO:0033179">
    <property type="term" value="C:proton-transporting V-type ATPase, V0 domain"/>
    <property type="evidence" value="ECO:0007669"/>
    <property type="project" value="InterPro"/>
</dbReference>
<reference evidence="10" key="1">
    <citation type="journal article" date="2020" name="mSystems">
        <title>Genome- and Community-Level Interaction Insights into Carbon Utilization and Element Cycling Functions of Hydrothermarchaeota in Hydrothermal Sediment.</title>
        <authorList>
            <person name="Zhou Z."/>
            <person name="Liu Y."/>
            <person name="Xu W."/>
            <person name="Pan J."/>
            <person name="Luo Z.H."/>
            <person name="Li M."/>
        </authorList>
    </citation>
    <scope>NUCLEOTIDE SEQUENCE [LARGE SCALE GENOMIC DNA]</scope>
    <source>
        <strain evidence="10">SpSt-767</strain>
    </source>
</reference>
<dbReference type="GO" id="GO:0046961">
    <property type="term" value="F:proton-transporting ATPase activity, rotational mechanism"/>
    <property type="evidence" value="ECO:0007669"/>
    <property type="project" value="InterPro"/>
</dbReference>
<comment type="caution">
    <text evidence="10">The sequence shown here is derived from an EMBL/GenBank/DDBJ whole genome shotgun (WGS) entry which is preliminary data.</text>
</comment>
<comment type="similarity">
    <text evidence="2">Belongs to the V-ATPase proteolipid subunit family.</text>
</comment>
<feature type="transmembrane region" description="Helical" evidence="8">
    <location>
        <begin position="63"/>
        <end position="85"/>
    </location>
</feature>
<evidence type="ECO:0000313" key="10">
    <source>
        <dbReference type="EMBL" id="HHS30622.1"/>
    </source>
</evidence>
<dbReference type="InterPro" id="IPR000245">
    <property type="entry name" value="ATPase_proteolipid_csu"/>
</dbReference>
<keyword evidence="7 8" id="KW-0472">Membrane</keyword>
<comment type="subcellular location">
    <subcellularLocation>
        <location evidence="1">Membrane</location>
        <topology evidence="1">Multi-pass membrane protein</topology>
    </subcellularLocation>
</comment>
<keyword evidence="5 8" id="KW-1133">Transmembrane helix</keyword>
<dbReference type="PRINTS" id="PR00122">
    <property type="entry name" value="VACATPASE"/>
</dbReference>
<dbReference type="InterPro" id="IPR035921">
    <property type="entry name" value="F/V-ATP_Csub_sf"/>
</dbReference>
<keyword evidence="6" id="KW-0406">Ion transport</keyword>
<feature type="transmembrane region" description="Helical" evidence="8">
    <location>
        <begin position="24"/>
        <end position="51"/>
    </location>
</feature>
<gene>
    <name evidence="10" type="ORF">ENV52_13090</name>
</gene>
<dbReference type="Gene3D" id="1.20.120.610">
    <property type="entry name" value="lithium bound rotor ring of v- atpase"/>
    <property type="match status" value="1"/>
</dbReference>
<evidence type="ECO:0000256" key="3">
    <source>
        <dbReference type="ARBA" id="ARBA00022448"/>
    </source>
</evidence>
<proteinExistence type="inferred from homology"/>
<evidence type="ECO:0000259" key="9">
    <source>
        <dbReference type="Pfam" id="PF00137"/>
    </source>
</evidence>
<evidence type="ECO:0000256" key="7">
    <source>
        <dbReference type="ARBA" id="ARBA00023136"/>
    </source>
</evidence>
<evidence type="ECO:0000256" key="4">
    <source>
        <dbReference type="ARBA" id="ARBA00022692"/>
    </source>
</evidence>
<dbReference type="InterPro" id="IPR002379">
    <property type="entry name" value="ATPase_proteolipid_c-like_dom"/>
</dbReference>
<sequence length="88" mass="8764">MQGAGRAWAQTATYSDPIIVKWGFLAAALVAGIGTVAAAIAVAVVGAAALGALSEKPELAGRALIFLGLAEGLAIYSLIIAIMILGKI</sequence>
<evidence type="ECO:0000256" key="1">
    <source>
        <dbReference type="ARBA" id="ARBA00004141"/>
    </source>
</evidence>
<dbReference type="Pfam" id="PF00137">
    <property type="entry name" value="ATP-synt_C"/>
    <property type="match status" value="1"/>
</dbReference>
<feature type="domain" description="V-ATPase proteolipid subunit C-like" evidence="9">
    <location>
        <begin position="25"/>
        <end position="84"/>
    </location>
</feature>